<keyword evidence="4" id="KW-1133">Transmembrane helix</keyword>
<evidence type="ECO:0000259" key="5">
    <source>
        <dbReference type="Pfam" id="PF13407"/>
    </source>
</evidence>
<dbReference type="EMBL" id="QZCH01000023">
    <property type="protein sequence ID" value="RJG41938.1"/>
    <property type="molecule type" value="Genomic_DNA"/>
</dbReference>
<dbReference type="InterPro" id="IPR025997">
    <property type="entry name" value="SBP_2_dom"/>
</dbReference>
<dbReference type="PANTHER" id="PTHR46847:SF1">
    <property type="entry name" value="D-ALLOSE-BINDING PERIPLASMIC PROTEIN-RELATED"/>
    <property type="match status" value="1"/>
</dbReference>
<keyword evidence="4" id="KW-0472">Membrane</keyword>
<gene>
    <name evidence="6" type="ORF">D1Z90_15720</name>
</gene>
<dbReference type="Pfam" id="PF13407">
    <property type="entry name" value="Peripla_BP_4"/>
    <property type="match status" value="1"/>
</dbReference>
<dbReference type="InterPro" id="IPR028082">
    <property type="entry name" value="Peripla_BP_I"/>
</dbReference>
<feature type="transmembrane region" description="Helical" evidence="4">
    <location>
        <begin position="12"/>
        <end position="35"/>
    </location>
</feature>
<dbReference type="PANTHER" id="PTHR46847">
    <property type="entry name" value="D-ALLOSE-BINDING PERIPLASMIC PROTEIN-RELATED"/>
    <property type="match status" value="1"/>
</dbReference>
<evidence type="ECO:0000313" key="6">
    <source>
        <dbReference type="EMBL" id="RJG41938.1"/>
    </source>
</evidence>
<evidence type="ECO:0000256" key="4">
    <source>
        <dbReference type="SAM" id="Phobius"/>
    </source>
</evidence>
<dbReference type="OrthoDB" id="9784024at2"/>
<organism evidence="6 7">
    <name type="scientific">Motilimonas pumila</name>
    <dbReference type="NCBI Taxonomy" id="2303987"/>
    <lineage>
        <taxon>Bacteria</taxon>
        <taxon>Pseudomonadati</taxon>
        <taxon>Pseudomonadota</taxon>
        <taxon>Gammaproteobacteria</taxon>
        <taxon>Alteromonadales</taxon>
        <taxon>Alteromonadales genera incertae sedis</taxon>
        <taxon>Motilimonas</taxon>
    </lineage>
</organism>
<proteinExistence type="inferred from homology"/>
<comment type="subcellular location">
    <subcellularLocation>
        <location evidence="1">Cell envelope</location>
    </subcellularLocation>
</comment>
<dbReference type="AlphaFoldDB" id="A0A418YBP7"/>
<accession>A0A418YBP7</accession>
<dbReference type="SUPFAM" id="SSF53822">
    <property type="entry name" value="Periplasmic binding protein-like I"/>
    <property type="match status" value="1"/>
</dbReference>
<keyword evidence="3" id="KW-0732">Signal</keyword>
<comment type="similarity">
    <text evidence="2">Belongs to the bacterial solute-binding protein 2 family.</text>
</comment>
<dbReference type="Proteomes" id="UP000283255">
    <property type="component" value="Unassembled WGS sequence"/>
</dbReference>
<sequence>MIILVSKYKLLAFYFFKYLICSLLGIASFTVPSVLANHHDAFWPLQEYWQQYPQQQKLSQAFAERVRLQSQPFVHSQDIPVKIFVIYPGKQISDYWRRSIESFTARLKEAGIKYHLQAHHTKPASALEQQQRLLQKAHRFQPDYIIFTLDAKQHGTLIERILQLNTTKLILQNITTPVKTWPRQPFLYVGFDHATGTQLLANYYQARTDFNDQFATVMWSPGYISDARGHYFNKVMQQQSDLTLTDSYYTKASRRSAYKSAKQILIRHPKVKFIYASATDVAFGVLDAIKEQNRQGEVMLNGWGGGESELQALLAGEIDVTVMRMNDDNGVAMADAIQLDLEGQGALVPQIYSGDFVVVDKHISRVELEQLKARAFRYSQ</sequence>
<keyword evidence="7" id="KW-1185">Reference proteome</keyword>
<dbReference type="GO" id="GO:0030246">
    <property type="term" value="F:carbohydrate binding"/>
    <property type="evidence" value="ECO:0007669"/>
    <property type="project" value="UniProtKB-ARBA"/>
</dbReference>
<comment type="caution">
    <text evidence="6">The sequence shown here is derived from an EMBL/GenBank/DDBJ whole genome shotgun (WGS) entry which is preliminary data.</text>
</comment>
<evidence type="ECO:0000313" key="7">
    <source>
        <dbReference type="Proteomes" id="UP000283255"/>
    </source>
</evidence>
<dbReference type="GO" id="GO:0055085">
    <property type="term" value="P:transmembrane transport"/>
    <property type="evidence" value="ECO:0007669"/>
    <property type="project" value="UniProtKB-ARBA"/>
</dbReference>
<evidence type="ECO:0000256" key="1">
    <source>
        <dbReference type="ARBA" id="ARBA00004196"/>
    </source>
</evidence>
<keyword evidence="4" id="KW-0812">Transmembrane</keyword>
<dbReference type="RefSeq" id="WP_119911743.1">
    <property type="nucleotide sequence ID" value="NZ_QZCH01000023.1"/>
</dbReference>
<reference evidence="6 7" key="1">
    <citation type="submission" date="2018-09" db="EMBL/GenBank/DDBJ databases">
        <authorList>
            <person name="Wang F."/>
        </authorList>
    </citation>
    <scope>NUCLEOTIDE SEQUENCE [LARGE SCALE GENOMIC DNA]</scope>
    <source>
        <strain evidence="6 7">PLHSC7-2</strain>
    </source>
</reference>
<protein>
    <submittedName>
        <fullName evidence="6">ABC transporter substrate-binding protein</fullName>
    </submittedName>
</protein>
<evidence type="ECO:0000256" key="3">
    <source>
        <dbReference type="ARBA" id="ARBA00022729"/>
    </source>
</evidence>
<feature type="domain" description="Periplasmic binding protein" evidence="5">
    <location>
        <begin position="83"/>
        <end position="342"/>
    </location>
</feature>
<dbReference type="GO" id="GO:0030313">
    <property type="term" value="C:cell envelope"/>
    <property type="evidence" value="ECO:0007669"/>
    <property type="project" value="UniProtKB-SubCell"/>
</dbReference>
<name>A0A418YBP7_9GAMM</name>
<reference evidence="6 7" key="2">
    <citation type="submission" date="2019-01" db="EMBL/GenBank/DDBJ databases">
        <title>Motilimonas pumilus sp. nov., isolated from the gut of sea cucumber (Apostichopus japonicus).</title>
        <authorList>
            <person name="Wang F.-Q."/>
            <person name="Ren L.-H."/>
            <person name="Lin Y.-W."/>
            <person name="Sun G.-H."/>
            <person name="Du Z.-J."/>
            <person name="Zhao J.-X."/>
            <person name="Liu X.-J."/>
            <person name="Liu L.-J."/>
        </authorList>
    </citation>
    <scope>NUCLEOTIDE SEQUENCE [LARGE SCALE GENOMIC DNA]</scope>
    <source>
        <strain evidence="6 7">PLHSC7-2</strain>
    </source>
</reference>
<evidence type="ECO:0000256" key="2">
    <source>
        <dbReference type="ARBA" id="ARBA00007639"/>
    </source>
</evidence>
<dbReference type="Gene3D" id="3.40.50.2300">
    <property type="match status" value="2"/>
</dbReference>